<reference evidence="2 3" key="1">
    <citation type="submission" date="2022-12" db="EMBL/GenBank/DDBJ databases">
        <title>Chromosome-level genome of Tegillarca granosa.</title>
        <authorList>
            <person name="Kim J."/>
        </authorList>
    </citation>
    <scope>NUCLEOTIDE SEQUENCE [LARGE SCALE GENOMIC DNA]</scope>
    <source>
        <strain evidence="2">Teg-2019</strain>
        <tissue evidence="2">Adductor muscle</tissue>
    </source>
</reference>
<sequence>MISTKNLVKVRAENLKSSKHQNPHLVPRQEQDFQSTEKVVYALWTSLYRHQKQNPRKVYLQPLKPKAKKSLSPPKRRSRRSSVYHKGAPSKLSAVSISLEPIVTVTKPTQLMDSPSVQAPRKKVTAKRTAAKSPASPTVKKSQASAKDSNSKVTSSAFTAIKNAEDTYTKSHTMSDKKQKKRKLDVSVDNTPSFPLSLTPEAKRAKKSSPAKKSPPKSTRRRNRRISQTPVKATKTPARSAKTPRNNKSSTSPEKIMPPAQNNNFIDVSSQLKKHESPKKKPPTKATKTPKNVSKSPARKSTKTPAKVSKSPKIAKSPGKSKTPKIAKSPGKPKSPKIAKSPGKSKTPASVTKRKRETVIEKDVSITPPVKRSRKQTDSGKKKTPVVLLTKTLTSSVKQIQSPEKTSTPKSLKKLKSPSSSKRKIMHRRVASLKESTVKSPHVKMVTPVATPNLSAKKRIAQRKSTPARPSQNSKGDRYDTNSGDTKVRRKDIYYETEVDIR</sequence>
<dbReference type="EMBL" id="JARBDR010000246">
    <property type="protein sequence ID" value="KAJ8317685.1"/>
    <property type="molecule type" value="Genomic_DNA"/>
</dbReference>
<feature type="compositionally biased region" description="Polar residues" evidence="1">
    <location>
        <begin position="463"/>
        <end position="474"/>
    </location>
</feature>
<evidence type="ECO:0000313" key="3">
    <source>
        <dbReference type="Proteomes" id="UP001217089"/>
    </source>
</evidence>
<feature type="region of interest" description="Disordered" evidence="1">
    <location>
        <begin position="169"/>
        <end position="502"/>
    </location>
</feature>
<feature type="region of interest" description="Disordered" evidence="1">
    <location>
        <begin position="111"/>
        <end position="155"/>
    </location>
</feature>
<feature type="compositionally biased region" description="Polar residues" evidence="1">
    <location>
        <begin position="243"/>
        <end position="253"/>
    </location>
</feature>
<feature type="region of interest" description="Disordered" evidence="1">
    <location>
        <begin position="55"/>
        <end position="90"/>
    </location>
</feature>
<evidence type="ECO:0000256" key="1">
    <source>
        <dbReference type="SAM" id="MobiDB-lite"/>
    </source>
</evidence>
<accession>A0ABQ9FPN8</accession>
<feature type="compositionally biased region" description="Basic residues" evidence="1">
    <location>
        <begin position="65"/>
        <end position="83"/>
    </location>
</feature>
<feature type="compositionally biased region" description="Polar residues" evidence="1">
    <location>
        <begin position="260"/>
        <end position="271"/>
    </location>
</feature>
<feature type="compositionally biased region" description="Basic and acidic residues" evidence="1">
    <location>
        <begin position="491"/>
        <end position="502"/>
    </location>
</feature>
<comment type="caution">
    <text evidence="2">The sequence shown here is derived from an EMBL/GenBank/DDBJ whole genome shotgun (WGS) entry which is preliminary data.</text>
</comment>
<feature type="compositionally biased region" description="Polar residues" evidence="1">
    <location>
        <begin position="135"/>
        <end position="155"/>
    </location>
</feature>
<feature type="compositionally biased region" description="Basic residues" evidence="1">
    <location>
        <begin position="204"/>
        <end position="225"/>
    </location>
</feature>
<evidence type="ECO:0000313" key="2">
    <source>
        <dbReference type="EMBL" id="KAJ8317685.1"/>
    </source>
</evidence>
<gene>
    <name evidence="2" type="ORF">KUTeg_005589</name>
</gene>
<feature type="compositionally biased region" description="Basic residues" evidence="1">
    <location>
        <begin position="120"/>
        <end position="130"/>
    </location>
</feature>
<organism evidence="2 3">
    <name type="scientific">Tegillarca granosa</name>
    <name type="common">Malaysian cockle</name>
    <name type="synonym">Anadara granosa</name>
    <dbReference type="NCBI Taxonomy" id="220873"/>
    <lineage>
        <taxon>Eukaryota</taxon>
        <taxon>Metazoa</taxon>
        <taxon>Spiralia</taxon>
        <taxon>Lophotrochozoa</taxon>
        <taxon>Mollusca</taxon>
        <taxon>Bivalvia</taxon>
        <taxon>Autobranchia</taxon>
        <taxon>Pteriomorphia</taxon>
        <taxon>Arcoida</taxon>
        <taxon>Arcoidea</taxon>
        <taxon>Arcidae</taxon>
        <taxon>Tegillarca</taxon>
    </lineage>
</organism>
<feature type="compositionally biased region" description="Low complexity" evidence="1">
    <location>
        <begin position="385"/>
        <end position="398"/>
    </location>
</feature>
<protein>
    <submittedName>
        <fullName evidence="2">Uncharacterized protein</fullName>
    </submittedName>
</protein>
<name>A0ABQ9FPN8_TEGGR</name>
<keyword evidence="3" id="KW-1185">Reference proteome</keyword>
<dbReference type="Proteomes" id="UP001217089">
    <property type="component" value="Unassembled WGS sequence"/>
</dbReference>
<feature type="compositionally biased region" description="Basic residues" evidence="1">
    <location>
        <begin position="411"/>
        <end position="431"/>
    </location>
</feature>
<proteinExistence type="predicted"/>